<gene>
    <name evidence="2" type="ORF">AOQ84DRAFT_157747</name>
</gene>
<proteinExistence type="predicted"/>
<feature type="region of interest" description="Disordered" evidence="1">
    <location>
        <begin position="84"/>
        <end position="129"/>
    </location>
</feature>
<evidence type="ECO:0000256" key="1">
    <source>
        <dbReference type="SAM" id="MobiDB-lite"/>
    </source>
</evidence>
<dbReference type="Proteomes" id="UP000250140">
    <property type="component" value="Unassembled WGS sequence"/>
</dbReference>
<evidence type="ECO:0000313" key="3">
    <source>
        <dbReference type="Proteomes" id="UP000250140"/>
    </source>
</evidence>
<evidence type="ECO:0000313" key="2">
    <source>
        <dbReference type="EMBL" id="OCL12336.1"/>
    </source>
</evidence>
<accession>A0A8E2F8F4</accession>
<protein>
    <submittedName>
        <fullName evidence="2">Uncharacterized protein</fullName>
    </submittedName>
</protein>
<keyword evidence="3" id="KW-1185">Reference proteome</keyword>
<dbReference type="EMBL" id="KV748889">
    <property type="protein sequence ID" value="OCL12336.1"/>
    <property type="molecule type" value="Genomic_DNA"/>
</dbReference>
<organism evidence="2 3">
    <name type="scientific">Glonium stellatum</name>
    <dbReference type="NCBI Taxonomy" id="574774"/>
    <lineage>
        <taxon>Eukaryota</taxon>
        <taxon>Fungi</taxon>
        <taxon>Dikarya</taxon>
        <taxon>Ascomycota</taxon>
        <taxon>Pezizomycotina</taxon>
        <taxon>Dothideomycetes</taxon>
        <taxon>Pleosporomycetidae</taxon>
        <taxon>Gloniales</taxon>
        <taxon>Gloniaceae</taxon>
        <taxon>Glonium</taxon>
    </lineage>
</organism>
<name>A0A8E2F8F4_9PEZI</name>
<sequence length="170" mass="19081">MYNFNTLFSKSPTYGESRIRCFLCSVPQHPEKLRSVQETVHQSQTQPQHLQPCICIHGLVACSPALLQEPNSCNSLLPTTNAHLRESSSPPFAQALRAHPPNQRQPTPSIHCRPEASRTPPRPTRSPHLLRSTRNFVLGIQILRGQANGGLWHSGYFSLLRLTQHPLLLT</sequence>
<reference evidence="2 3" key="1">
    <citation type="journal article" date="2016" name="Nat. Commun.">
        <title>Ectomycorrhizal ecology is imprinted in the genome of the dominant symbiotic fungus Cenococcum geophilum.</title>
        <authorList>
            <consortium name="DOE Joint Genome Institute"/>
            <person name="Peter M."/>
            <person name="Kohler A."/>
            <person name="Ohm R.A."/>
            <person name="Kuo A."/>
            <person name="Krutzmann J."/>
            <person name="Morin E."/>
            <person name="Arend M."/>
            <person name="Barry K.W."/>
            <person name="Binder M."/>
            <person name="Choi C."/>
            <person name="Clum A."/>
            <person name="Copeland A."/>
            <person name="Grisel N."/>
            <person name="Haridas S."/>
            <person name="Kipfer T."/>
            <person name="LaButti K."/>
            <person name="Lindquist E."/>
            <person name="Lipzen A."/>
            <person name="Maire R."/>
            <person name="Meier B."/>
            <person name="Mihaltcheva S."/>
            <person name="Molinier V."/>
            <person name="Murat C."/>
            <person name="Poggeler S."/>
            <person name="Quandt C.A."/>
            <person name="Sperisen C."/>
            <person name="Tritt A."/>
            <person name="Tisserant E."/>
            <person name="Crous P.W."/>
            <person name="Henrissat B."/>
            <person name="Nehls U."/>
            <person name="Egli S."/>
            <person name="Spatafora J.W."/>
            <person name="Grigoriev I.V."/>
            <person name="Martin F.M."/>
        </authorList>
    </citation>
    <scope>NUCLEOTIDE SEQUENCE [LARGE SCALE GENOMIC DNA]</scope>
    <source>
        <strain evidence="2 3">CBS 207.34</strain>
    </source>
</reference>
<dbReference type="AlphaFoldDB" id="A0A8E2F8F4"/>